<dbReference type="EMBL" id="KI397501">
    <property type="protein sequence ID" value="ERM95239.1"/>
    <property type="molecule type" value="Genomic_DNA"/>
</dbReference>
<evidence type="ECO:0000256" key="1">
    <source>
        <dbReference type="ARBA" id="ARBA00022574"/>
    </source>
</evidence>
<dbReference type="eggNOG" id="KOG0283">
    <property type="taxonomic scope" value="Eukaryota"/>
</dbReference>
<dbReference type="STRING" id="13333.W1NJ49"/>
<feature type="compositionally biased region" description="Acidic residues" evidence="4">
    <location>
        <begin position="230"/>
        <end position="244"/>
    </location>
</feature>
<feature type="compositionally biased region" description="Basic and acidic residues" evidence="4">
    <location>
        <begin position="372"/>
        <end position="385"/>
    </location>
</feature>
<feature type="region of interest" description="Disordered" evidence="4">
    <location>
        <begin position="813"/>
        <end position="867"/>
    </location>
</feature>
<dbReference type="OMA" id="ERGHNER"/>
<evidence type="ECO:0000256" key="2">
    <source>
        <dbReference type="ARBA" id="ARBA00022737"/>
    </source>
</evidence>
<dbReference type="Gene3D" id="2.130.10.10">
    <property type="entry name" value="YVTN repeat-like/Quinoprotein amine dehydrogenase"/>
    <property type="match status" value="1"/>
</dbReference>
<feature type="region of interest" description="Disordered" evidence="4">
    <location>
        <begin position="212"/>
        <end position="245"/>
    </location>
</feature>
<dbReference type="PANTHER" id="PTHR14221:SF67">
    <property type="entry name" value="WD REPEAT-CONTAINING PROTEIN 44-LIKE"/>
    <property type="match status" value="1"/>
</dbReference>
<proteinExistence type="predicted"/>
<evidence type="ECO:0000256" key="3">
    <source>
        <dbReference type="PROSITE-ProRule" id="PRU00221"/>
    </source>
</evidence>
<name>W1NJ49_AMBTC</name>
<evidence type="ECO:0000256" key="4">
    <source>
        <dbReference type="SAM" id="MobiDB-lite"/>
    </source>
</evidence>
<dbReference type="KEGG" id="atr:18423123"/>
<accession>W1NJ49</accession>
<keyword evidence="2" id="KW-0677">Repeat</keyword>
<dbReference type="PANTHER" id="PTHR14221">
    <property type="entry name" value="WD REPEAT DOMAIN 44"/>
    <property type="match status" value="1"/>
</dbReference>
<dbReference type="InterPro" id="IPR001680">
    <property type="entry name" value="WD40_rpt"/>
</dbReference>
<feature type="region of interest" description="Disordered" evidence="4">
    <location>
        <begin position="364"/>
        <end position="406"/>
    </location>
</feature>
<dbReference type="Pfam" id="PF00400">
    <property type="entry name" value="WD40"/>
    <property type="match status" value="4"/>
</dbReference>
<feature type="repeat" description="WD" evidence="3">
    <location>
        <begin position="584"/>
        <end position="618"/>
    </location>
</feature>
<evidence type="ECO:0000313" key="6">
    <source>
        <dbReference type="Proteomes" id="UP000017836"/>
    </source>
</evidence>
<keyword evidence="6" id="KW-1185">Reference proteome</keyword>
<dbReference type="InterPro" id="IPR040324">
    <property type="entry name" value="WDR44/Dgr2"/>
</dbReference>
<dbReference type="InterPro" id="IPR036322">
    <property type="entry name" value="WD40_repeat_dom_sf"/>
</dbReference>
<feature type="compositionally biased region" description="Acidic residues" evidence="4">
    <location>
        <begin position="9"/>
        <end position="25"/>
    </location>
</feature>
<feature type="compositionally biased region" description="Polar residues" evidence="4">
    <location>
        <begin position="110"/>
        <end position="128"/>
    </location>
</feature>
<dbReference type="InterPro" id="IPR020472">
    <property type="entry name" value="WD40_PAC1"/>
</dbReference>
<dbReference type="Proteomes" id="UP000017836">
    <property type="component" value="Unassembled WGS sequence"/>
</dbReference>
<dbReference type="PROSITE" id="PS50082">
    <property type="entry name" value="WD_REPEATS_2"/>
    <property type="match status" value="3"/>
</dbReference>
<dbReference type="FunFam" id="2.130.10.10:FF:000329">
    <property type="entry name" value="WD repeat-containing protein 44"/>
    <property type="match status" value="1"/>
</dbReference>
<feature type="region of interest" description="Disordered" evidence="4">
    <location>
        <begin position="1"/>
        <end position="54"/>
    </location>
</feature>
<sequence>MTHRTKGEQDDEDEEEEEEEEEEDRFFESLDRIPSSSASGSETEDDSLLFTPSANPATTMVMSQYEVWMTEPAPVGERRMRLLQEMGLSHDRALTRLASVVNTSANSSSIPTETSRRQMTASECSTSGRAPPPLEEEENRKDASHCKSSSRPAAAAATVAMLGCPWASCDHISTTAANVPPGIARSRSDGGTTCSLPNNGDVEAAVCPQRHAVNGKGHRGGTRSSCEFQGMDDDDDDDDDDDRDTDAASAVCKIKNLDNGKEFIVNEFREDGTWDKLREVGTGRQLTMEEFEMCVGHSPIVQELMRREGIELTNNCNNNKGGLLGFNLNLDPCRKSWSKPSSSSSSKKRGGGWLKSLKVAAATMAGGGGGSSRDRRSSDERDTCSEKGGGGRRSSSATDDSQDASCHTYERTRVRQYGKSCKELTALYMNQEIQAHKGSIWTIKFSLDGRYLASAGEDRVIHIWQVMMEPFSSDRNEETNPCFYLNGSPDPTNTLVSLNTADNQADRMTKRGRVYANNRKYANSEHVVVPENVFMLSEKPVCSFQGHLDDVLDLSWSKSQFLLSSSMDKTVRLWDMSSKSCIKIFAHNDYVTSIQFNPNDDKYFISGSLDSKVRIWSIPDRQVVDWSDLHEMVTAACYTPDGEGALVGSHKGSCRLYRTSGNKLQQESQLDVQSKKKRSHSKKITGFQFAPGNSSEVLITSADSRIRVFDGVDLVHKFKGFRNTSSQISASFTANGKYLICASEDSHVYMWRYDNSCRAPGTGRSKSMTRSYEHFHCRDVSAAIPWPGIAKPSSSSSSSSLLSSCARSVLKPTPLLIPPRAPRFDDPPRSPQLLNHTNDGVVGRSPLSSPHGHAQSPRLLSDRGGAAATWPEEKLVHRQGRHKPSSSSCFEGSELQARSATAAAWGLVVITAGLGGELRAFQNFGLPVGV</sequence>
<dbReference type="AlphaFoldDB" id="W1NJ49"/>
<dbReference type="SMART" id="SM00320">
    <property type="entry name" value="WD40"/>
    <property type="match status" value="6"/>
</dbReference>
<gene>
    <name evidence="5" type="ORF">AMTR_s00009p00268480</name>
</gene>
<dbReference type="Gramene" id="ERM95239">
    <property type="protein sequence ID" value="ERM95239"/>
    <property type="gene ID" value="AMTR_s00009p00268480"/>
</dbReference>
<dbReference type="OrthoDB" id="408728at2759"/>
<feature type="compositionally biased region" description="Low complexity" evidence="4">
    <location>
        <begin position="393"/>
        <end position="405"/>
    </location>
</feature>
<feature type="repeat" description="WD" evidence="3">
    <location>
        <begin position="544"/>
        <end position="584"/>
    </location>
</feature>
<dbReference type="PROSITE" id="PS00678">
    <property type="entry name" value="WD_REPEATS_1"/>
    <property type="match status" value="1"/>
</dbReference>
<dbReference type="HOGENOM" id="CLU_009835_1_1_1"/>
<dbReference type="InterPro" id="IPR015943">
    <property type="entry name" value="WD40/YVTN_repeat-like_dom_sf"/>
</dbReference>
<dbReference type="PRINTS" id="PR00320">
    <property type="entry name" value="GPROTEINBRPT"/>
</dbReference>
<organism evidence="5 6">
    <name type="scientific">Amborella trichopoda</name>
    <dbReference type="NCBI Taxonomy" id="13333"/>
    <lineage>
        <taxon>Eukaryota</taxon>
        <taxon>Viridiplantae</taxon>
        <taxon>Streptophyta</taxon>
        <taxon>Embryophyta</taxon>
        <taxon>Tracheophyta</taxon>
        <taxon>Spermatophyta</taxon>
        <taxon>Magnoliopsida</taxon>
        <taxon>Amborellales</taxon>
        <taxon>Amborellaceae</taxon>
        <taxon>Amborella</taxon>
    </lineage>
</organism>
<evidence type="ECO:0000313" key="5">
    <source>
        <dbReference type="EMBL" id="ERM95239.1"/>
    </source>
</evidence>
<feature type="region of interest" description="Disordered" evidence="4">
    <location>
        <begin position="102"/>
        <end position="147"/>
    </location>
</feature>
<keyword evidence="1 3" id="KW-0853">WD repeat</keyword>
<dbReference type="PROSITE" id="PS50294">
    <property type="entry name" value="WD_REPEATS_REGION"/>
    <property type="match status" value="3"/>
</dbReference>
<dbReference type="SUPFAM" id="SSF50978">
    <property type="entry name" value="WD40 repeat-like"/>
    <property type="match status" value="1"/>
</dbReference>
<dbReference type="InterPro" id="IPR019775">
    <property type="entry name" value="WD40_repeat_CS"/>
</dbReference>
<reference evidence="6" key="1">
    <citation type="journal article" date="2013" name="Science">
        <title>The Amborella genome and the evolution of flowering plants.</title>
        <authorList>
            <consortium name="Amborella Genome Project"/>
        </authorList>
    </citation>
    <scope>NUCLEOTIDE SEQUENCE [LARGE SCALE GENOMIC DNA]</scope>
</reference>
<protein>
    <submittedName>
        <fullName evidence="5">Uncharacterized protein</fullName>
    </submittedName>
</protein>
<feature type="repeat" description="WD" evidence="3">
    <location>
        <begin position="433"/>
        <end position="466"/>
    </location>
</feature>